<feature type="compositionally biased region" description="Basic and acidic residues" evidence="5">
    <location>
        <begin position="219"/>
        <end position="229"/>
    </location>
</feature>
<gene>
    <name evidence="7" type="ORF">H2201_003734</name>
</gene>
<feature type="compositionally biased region" description="Basic and acidic residues" evidence="5">
    <location>
        <begin position="437"/>
        <end position="446"/>
    </location>
</feature>
<feature type="compositionally biased region" description="Basic and acidic residues" evidence="5">
    <location>
        <begin position="321"/>
        <end position="334"/>
    </location>
</feature>
<proteinExistence type="predicted"/>
<evidence type="ECO:0000256" key="1">
    <source>
        <dbReference type="ARBA" id="ARBA00004123"/>
    </source>
</evidence>
<feature type="compositionally biased region" description="Low complexity" evidence="5">
    <location>
        <begin position="462"/>
        <end position="473"/>
    </location>
</feature>
<feature type="compositionally biased region" description="Polar residues" evidence="5">
    <location>
        <begin position="593"/>
        <end position="650"/>
    </location>
</feature>
<feature type="region of interest" description="Disordered" evidence="5">
    <location>
        <begin position="135"/>
        <end position="162"/>
    </location>
</feature>
<evidence type="ECO:0000313" key="7">
    <source>
        <dbReference type="EMBL" id="KAJ9666056.1"/>
    </source>
</evidence>
<evidence type="ECO:0000313" key="8">
    <source>
        <dbReference type="Proteomes" id="UP001172684"/>
    </source>
</evidence>
<keyword evidence="4" id="KW-0175">Coiled coil</keyword>
<organism evidence="7 8">
    <name type="scientific">Coniosporium apollinis</name>
    <dbReference type="NCBI Taxonomy" id="61459"/>
    <lineage>
        <taxon>Eukaryota</taxon>
        <taxon>Fungi</taxon>
        <taxon>Dikarya</taxon>
        <taxon>Ascomycota</taxon>
        <taxon>Pezizomycotina</taxon>
        <taxon>Dothideomycetes</taxon>
        <taxon>Dothideomycetes incertae sedis</taxon>
        <taxon>Coniosporium</taxon>
    </lineage>
</organism>
<feature type="compositionally biased region" description="Polar residues" evidence="5">
    <location>
        <begin position="307"/>
        <end position="316"/>
    </location>
</feature>
<dbReference type="Proteomes" id="UP001172684">
    <property type="component" value="Unassembled WGS sequence"/>
</dbReference>
<keyword evidence="3" id="KW-0539">Nucleus</keyword>
<feature type="region of interest" description="Disordered" evidence="5">
    <location>
        <begin position="219"/>
        <end position="244"/>
    </location>
</feature>
<comment type="caution">
    <text evidence="7">The sequence shown here is derived from an EMBL/GenBank/DDBJ whole genome shotgun (WGS) entry which is preliminary data.</text>
</comment>
<comment type="subcellular location">
    <subcellularLocation>
        <location evidence="1">Nucleus</location>
    </subcellularLocation>
</comment>
<reference evidence="7" key="1">
    <citation type="submission" date="2022-10" db="EMBL/GenBank/DDBJ databases">
        <title>Culturing micro-colonial fungi from biological soil crusts in the Mojave desert and describing Neophaeococcomyces mojavensis, and introducing the new genera and species Taxawa tesnikishii.</title>
        <authorList>
            <person name="Kurbessoian T."/>
            <person name="Stajich J.E."/>
        </authorList>
    </citation>
    <scope>NUCLEOTIDE SEQUENCE</scope>
    <source>
        <strain evidence="7">TK_1</strain>
    </source>
</reference>
<evidence type="ECO:0000256" key="3">
    <source>
        <dbReference type="ARBA" id="ARBA00023242"/>
    </source>
</evidence>
<dbReference type="Pfam" id="PF08573">
    <property type="entry name" value="SAE2"/>
    <property type="match status" value="1"/>
</dbReference>
<feature type="compositionally biased region" description="Basic and acidic residues" evidence="5">
    <location>
        <begin position="477"/>
        <end position="505"/>
    </location>
</feature>
<keyword evidence="8" id="KW-1185">Reference proteome</keyword>
<feature type="coiled-coil region" evidence="4">
    <location>
        <begin position="35"/>
        <end position="128"/>
    </location>
</feature>
<dbReference type="EMBL" id="JAPDRL010000022">
    <property type="protein sequence ID" value="KAJ9666056.1"/>
    <property type="molecule type" value="Genomic_DNA"/>
</dbReference>
<name>A0ABQ9NWJ0_9PEZI</name>
<evidence type="ECO:0000256" key="4">
    <source>
        <dbReference type="SAM" id="Coils"/>
    </source>
</evidence>
<feature type="region of interest" description="Disordered" evidence="5">
    <location>
        <begin position="266"/>
        <end position="659"/>
    </location>
</feature>
<evidence type="ECO:0000256" key="5">
    <source>
        <dbReference type="SAM" id="MobiDB-lite"/>
    </source>
</evidence>
<protein>
    <recommendedName>
        <fullName evidence="6">DNA endonuclease activator Ctp1 C-terminal domain-containing protein</fullName>
    </recommendedName>
</protein>
<feature type="compositionally biased region" description="Polar residues" evidence="5">
    <location>
        <begin position="447"/>
        <end position="457"/>
    </location>
</feature>
<dbReference type="InterPro" id="IPR013882">
    <property type="entry name" value="Ctp1_C"/>
</dbReference>
<accession>A0ABQ9NWJ0</accession>
<evidence type="ECO:0000259" key="6">
    <source>
        <dbReference type="Pfam" id="PF08573"/>
    </source>
</evidence>
<feature type="compositionally biased region" description="Basic and acidic residues" evidence="5">
    <location>
        <begin position="274"/>
        <end position="290"/>
    </location>
</feature>
<feature type="domain" description="DNA endonuclease activator Ctp1 C-terminal" evidence="6">
    <location>
        <begin position="691"/>
        <end position="810"/>
    </location>
</feature>
<feature type="region of interest" description="Disordered" evidence="5">
    <location>
        <begin position="786"/>
        <end position="816"/>
    </location>
</feature>
<sequence>MTEPSENDSQWLARQRDIISRRMAGVYDFHEKALAAELSRRDQEKEREKARLCEEITRLDQEKQLMSNDLLRLLEKSKASEAEVFKLEQEKRALSDHVAKVIIQASATEQLQRENERLREEIKTLKLQVVGTLHPTVDGTKERGSSAEPNDAVEPRSSSEATIPTQEATVPYRDYHELTVKYNQCSEQMEAYRHAHRVLTEKYRASKERVKQFDTWYRRSKEKSVRPERTPAGTPTAGSFVPISAGEVTLSDNDLTPRASLRSTVYSDLPQAATDREEQIAVDSRLDDRAPAGPRALRNNDEREASGNPSSSQTTQDDVEREAPQEDVVEKNATTDEDAPVVVSARPVKRKRPASKGGSGIHIREDAEQPGDTPSRPVRIKDEPPSSPIVLGEASRPLTRTETLDLDSPGTDSDTPRKRRMRELLRQSQHGSFRSGLLDKLRHERSNSLPVSTQSQLHRADVPQGVPPAVVAPRGLGRCDSDPTDMLDERAINELMHTDVPESRDSPSYTSYKRRRLSPLQPLDPNTRILHRTGNFSTPTRKPRKDDKGSKWIHLVSEDSDVREKAPSSDDTKTKSLAAKAESHQRLSALLEGQSSENGSVSFDRTQTTKNIKRNQSPLTATKPSSKSPASNRTRQGQFIVSKPAQNDTRVSLVESNRRDAERLRNRPLEQLNLSDFKINPRYNQGEAFLFVDAVRGRDARRCLPGCTRPECCGGVFRAMAEAGGGADLARGLWDSSQDEDDDERLLRYLMGDLYDRQTVAEMSAEEKQELLVQARTRLLADRHGKHRHAFERSKTPPGYWRTDMPTTQEIEEDRQKAKQYERERVEMMYAEALRGGGAWTFRDE</sequence>
<evidence type="ECO:0000256" key="2">
    <source>
        <dbReference type="ARBA" id="ARBA00022763"/>
    </source>
</evidence>
<keyword evidence="2" id="KW-0227">DNA damage</keyword>
<feature type="compositionally biased region" description="Basic and acidic residues" evidence="5">
    <location>
        <begin position="544"/>
        <end position="574"/>
    </location>
</feature>